<dbReference type="OrthoDB" id="273314at2"/>
<reference evidence="6 7" key="1">
    <citation type="submission" date="2019-12" db="EMBL/GenBank/DDBJ databases">
        <title>The draft genomic sequence of strain Chitinophaga oryziterrae JCM 16595.</title>
        <authorList>
            <person name="Zhang X."/>
        </authorList>
    </citation>
    <scope>NUCLEOTIDE SEQUENCE [LARGE SCALE GENOMIC DNA]</scope>
    <source>
        <strain evidence="6 7">JCM 16595</strain>
    </source>
</reference>
<dbReference type="Proteomes" id="UP000468388">
    <property type="component" value="Unassembled WGS sequence"/>
</dbReference>
<accession>A0A6N8JIJ2</accession>
<dbReference type="Gene3D" id="2.115.10.20">
    <property type="entry name" value="Glycosyl hydrolase domain, family 43"/>
    <property type="match status" value="1"/>
</dbReference>
<keyword evidence="7" id="KW-1185">Reference proteome</keyword>
<evidence type="ECO:0000256" key="2">
    <source>
        <dbReference type="ARBA" id="ARBA00022801"/>
    </source>
</evidence>
<comment type="similarity">
    <text evidence="1 4">Belongs to the glycosyl hydrolase 43 family.</text>
</comment>
<keyword evidence="2 4" id="KW-0378">Hydrolase</keyword>
<comment type="caution">
    <text evidence="6">The sequence shown here is derived from an EMBL/GenBank/DDBJ whole genome shotgun (WGS) entry which is preliminary data.</text>
</comment>
<gene>
    <name evidence="6" type="ORF">GO495_25425</name>
</gene>
<dbReference type="GO" id="GO:0004553">
    <property type="term" value="F:hydrolase activity, hydrolyzing O-glycosyl compounds"/>
    <property type="evidence" value="ECO:0007669"/>
    <property type="project" value="InterPro"/>
</dbReference>
<evidence type="ECO:0000256" key="5">
    <source>
        <dbReference type="SAM" id="SignalP"/>
    </source>
</evidence>
<organism evidence="6 7">
    <name type="scientific">Chitinophaga oryziterrae</name>
    <dbReference type="NCBI Taxonomy" id="1031224"/>
    <lineage>
        <taxon>Bacteria</taxon>
        <taxon>Pseudomonadati</taxon>
        <taxon>Bacteroidota</taxon>
        <taxon>Chitinophagia</taxon>
        <taxon>Chitinophagales</taxon>
        <taxon>Chitinophagaceae</taxon>
        <taxon>Chitinophaga</taxon>
    </lineage>
</organism>
<dbReference type="CDD" id="cd18825">
    <property type="entry name" value="GH43_CtGH43-like"/>
    <property type="match status" value="1"/>
</dbReference>
<dbReference type="EMBL" id="WRXO01000009">
    <property type="protein sequence ID" value="MVT43962.1"/>
    <property type="molecule type" value="Genomic_DNA"/>
</dbReference>
<dbReference type="GO" id="GO:0005975">
    <property type="term" value="P:carbohydrate metabolic process"/>
    <property type="evidence" value="ECO:0007669"/>
    <property type="project" value="InterPro"/>
</dbReference>
<dbReference type="InterPro" id="IPR006710">
    <property type="entry name" value="Glyco_hydro_43"/>
</dbReference>
<dbReference type="RefSeq" id="WP_157302768.1">
    <property type="nucleotide sequence ID" value="NZ_BAAAZB010000001.1"/>
</dbReference>
<dbReference type="SUPFAM" id="SSF75005">
    <property type="entry name" value="Arabinanase/levansucrase/invertase"/>
    <property type="match status" value="1"/>
</dbReference>
<dbReference type="Pfam" id="PF04616">
    <property type="entry name" value="Glyco_hydro_43"/>
    <property type="match status" value="1"/>
</dbReference>
<proteinExistence type="inferred from homology"/>
<dbReference type="InterPro" id="IPR023296">
    <property type="entry name" value="Glyco_hydro_beta-prop_sf"/>
</dbReference>
<feature type="chain" id="PRO_5027118636" evidence="5">
    <location>
        <begin position="17"/>
        <end position="314"/>
    </location>
</feature>
<dbReference type="PANTHER" id="PTHR22925">
    <property type="entry name" value="GLYCOSYL HYDROLASE 43 FAMILY MEMBER"/>
    <property type="match status" value="1"/>
</dbReference>
<evidence type="ECO:0000313" key="7">
    <source>
        <dbReference type="Proteomes" id="UP000468388"/>
    </source>
</evidence>
<feature type="signal peptide" evidence="5">
    <location>
        <begin position="1"/>
        <end position="16"/>
    </location>
</feature>
<evidence type="ECO:0000256" key="1">
    <source>
        <dbReference type="ARBA" id="ARBA00009865"/>
    </source>
</evidence>
<dbReference type="AlphaFoldDB" id="A0A6N8JIJ2"/>
<evidence type="ECO:0000313" key="6">
    <source>
        <dbReference type="EMBL" id="MVT43962.1"/>
    </source>
</evidence>
<evidence type="ECO:0000256" key="3">
    <source>
        <dbReference type="ARBA" id="ARBA00023295"/>
    </source>
</evidence>
<keyword evidence="3 4" id="KW-0326">Glycosidase</keyword>
<protein>
    <submittedName>
        <fullName evidence="6">Family 43 glycosylhydrolase</fullName>
    </submittedName>
</protein>
<name>A0A6N8JIJ2_9BACT</name>
<keyword evidence="5" id="KW-0732">Signal</keyword>
<evidence type="ECO:0000256" key="4">
    <source>
        <dbReference type="RuleBase" id="RU361187"/>
    </source>
</evidence>
<dbReference type="PANTHER" id="PTHR22925:SF3">
    <property type="entry name" value="GLYCOSYL HYDROLASE FAMILY PROTEIN 43"/>
    <property type="match status" value="1"/>
</dbReference>
<sequence>MRLFIILLLTPLFTFAQFKPDSIWYDTKGDTLNVHGGGILYDHGTYYWFGEKRGKGASEGVTVYSSSNLYKWTYEGMALSTVEGSDIESGCLMERPKVIYNKKTKQYVMWFHLELKGKGYAAARAAVAVSNKVTGPYKYLQSFRPNGNMSRDMNLFVDDDGTAYHIYSSHENWDMRIARLSDDYLSSTTQDSLLFSKQREAPALFKYHHKYYLITSGCTGWAPNKASIHEAESLFGPWKLAGNPMTGPHADITFYGQSTFILPVHGKRDAFIYIGDKWDPKNLKNSRYQWLPVTFRNDSVEIAWKDMWDLNVFK</sequence>